<dbReference type="EMBL" id="CP007806">
    <property type="protein sequence ID" value="AIG24908.1"/>
    <property type="molecule type" value="Genomic_DNA"/>
</dbReference>
<proteinExistence type="predicted"/>
<dbReference type="HOGENOM" id="CLU_591384_0_0_9"/>
<dbReference type="InterPro" id="IPR056920">
    <property type="entry name" value="PRTase-CE"/>
</dbReference>
<name>A0A075R138_BRELA</name>
<dbReference type="RefSeq" id="WP_003335624.1">
    <property type="nucleotide sequence ID" value="NZ_CP007806.1"/>
</dbReference>
<protein>
    <recommendedName>
        <fullName evidence="5">Phosphoribosyltransferase domain-containing protein</fullName>
    </recommendedName>
</protein>
<dbReference type="STRING" id="1042163.BRLA_c005500"/>
<accession>A0A075R138</accession>
<feature type="domain" description="OLD-like TOPRIM" evidence="2">
    <location>
        <begin position="313"/>
        <end position="480"/>
    </location>
</feature>
<dbReference type="Pfam" id="PF24390">
    <property type="entry name" value="PRTase-CE"/>
    <property type="match status" value="1"/>
</dbReference>
<sequence>MKYPLFIHDKLNELENVIASWPVNIEIDHVIKWILQFDPNDYYIALRVINNLNVIGYDDMNSALQVAYSRLLRMAKDKNTVIKGDNTLFAGIGDAGKSGSMISYHFRLINDVSEENFLDEDSFHHLEKERVNNIVLLDDVISTGNQATREINVLTEKVTPFKVKNIFLLTVCGMRDGITKITDETKALTFSAFEYGKEDTVESLDSKFYDGVLHDSRKELRERIEYYGKISSNSNNGMGYGGIGGLIVFPYNTPNSTLPIIWSDRNGWIPLFKRVRRVNGISSYYKQMDKAIETKVNQEKPQVIGQEAEPTNLNLYVEGKTDEDFFNVLTEEYGLAERLKVEKLNVISLGGAFFSEKLIKILSDLGEKNLFLFENDELFYTGSRGIKKYVEEKFPQLPVIYLEPSIMQFIRINDLIQDGDIALSLEKTLGESISLEHIHSDPRLLNEIEKHLRTKYRNRLKPIFSRFIDEERVAIFIEQVNQKLYGKS</sequence>
<evidence type="ECO:0000313" key="4">
    <source>
        <dbReference type="Proteomes" id="UP000005850"/>
    </source>
</evidence>
<dbReference type="InterPro" id="IPR029057">
    <property type="entry name" value="PRTase-like"/>
</dbReference>
<evidence type="ECO:0008006" key="5">
    <source>
        <dbReference type="Google" id="ProtNLM"/>
    </source>
</evidence>
<keyword evidence="4" id="KW-1185">Reference proteome</keyword>
<evidence type="ECO:0000313" key="3">
    <source>
        <dbReference type="EMBL" id="AIG24908.1"/>
    </source>
</evidence>
<evidence type="ECO:0000259" key="2">
    <source>
        <dbReference type="Pfam" id="PF24395"/>
    </source>
</evidence>
<dbReference type="Gene3D" id="3.40.50.2020">
    <property type="match status" value="1"/>
</dbReference>
<dbReference type="AlphaFoldDB" id="A0A075R138"/>
<dbReference type="Pfam" id="PF24395">
    <property type="entry name" value="OLD-like_TOPRIM_1"/>
    <property type="match status" value="1"/>
</dbReference>
<organism evidence="3 4">
    <name type="scientific">Brevibacillus laterosporus LMG 15441</name>
    <dbReference type="NCBI Taxonomy" id="1042163"/>
    <lineage>
        <taxon>Bacteria</taxon>
        <taxon>Bacillati</taxon>
        <taxon>Bacillota</taxon>
        <taxon>Bacilli</taxon>
        <taxon>Bacillales</taxon>
        <taxon>Paenibacillaceae</taxon>
        <taxon>Brevibacillus</taxon>
    </lineage>
</organism>
<dbReference type="InterPro" id="IPR057056">
    <property type="entry name" value="OLD-like_TOPRIM_dom"/>
</dbReference>
<feature type="domain" description="PRTase-CE" evidence="1">
    <location>
        <begin position="31"/>
        <end position="274"/>
    </location>
</feature>
<evidence type="ECO:0000259" key="1">
    <source>
        <dbReference type="Pfam" id="PF24390"/>
    </source>
</evidence>
<gene>
    <name evidence="3" type="ORF">BRLA_c005500</name>
</gene>
<reference evidence="3 4" key="1">
    <citation type="journal article" date="2011" name="J. Bacteriol.">
        <title>Genome sequence of Brevibacillus laterosporus LMG 15441, a pathogen of invertebrates.</title>
        <authorList>
            <person name="Djukic M."/>
            <person name="Poehlein A."/>
            <person name="Thurmer A."/>
            <person name="Daniel R."/>
        </authorList>
    </citation>
    <scope>NUCLEOTIDE SEQUENCE [LARGE SCALE GENOMIC DNA]</scope>
    <source>
        <strain evidence="3 4">LMG 15441</strain>
    </source>
</reference>
<dbReference type="Proteomes" id="UP000005850">
    <property type="component" value="Chromosome"/>
</dbReference>
<dbReference type="KEGG" id="blr:BRLA_c005500"/>
<dbReference type="eggNOG" id="COG1040">
    <property type="taxonomic scope" value="Bacteria"/>
</dbReference>